<feature type="region of interest" description="Disordered" evidence="1">
    <location>
        <begin position="271"/>
        <end position="318"/>
    </location>
</feature>
<dbReference type="Proteomes" id="UP000248856">
    <property type="component" value="Unassembled WGS sequence"/>
</dbReference>
<feature type="compositionally biased region" description="Low complexity" evidence="1">
    <location>
        <begin position="28"/>
        <end position="39"/>
    </location>
</feature>
<dbReference type="EMBL" id="QLTA01000024">
    <property type="protein sequence ID" value="RAR80016.1"/>
    <property type="molecule type" value="Genomic_DNA"/>
</dbReference>
<evidence type="ECO:0000256" key="1">
    <source>
        <dbReference type="SAM" id="MobiDB-lite"/>
    </source>
</evidence>
<dbReference type="Pfam" id="PF02120">
    <property type="entry name" value="Flg_hook"/>
    <property type="match status" value="1"/>
</dbReference>
<evidence type="ECO:0000259" key="2">
    <source>
        <dbReference type="Pfam" id="PF02120"/>
    </source>
</evidence>
<dbReference type="Gene3D" id="3.30.750.140">
    <property type="match status" value="1"/>
</dbReference>
<dbReference type="CDD" id="cd17470">
    <property type="entry name" value="T3SS_Flik_C"/>
    <property type="match status" value="1"/>
</dbReference>
<feature type="domain" description="Flagellar hook-length control protein-like C-terminal" evidence="2">
    <location>
        <begin position="330"/>
        <end position="409"/>
    </location>
</feature>
<comment type="caution">
    <text evidence="3">The sequence shown here is derived from an EMBL/GenBank/DDBJ whole genome shotgun (WGS) entry which is preliminary data.</text>
</comment>
<sequence length="456" mass="43890">MNTDTHHRISRGASSAQSGHETRGARGAGKAAGTNAAPGSESVDASQGGFSMLLASLGDTGLSGDAGLPGGNGLLSQDGSVAVDAATDPAAALTGTQSGPSDPLAALQGVLPAAITAGWASPALSGAAGAQPLRASGLMDASSLVSQTSLIDGAADLSGASTAGMGRGQATARMGAGRAPHAAANAPAGLAGGDTGGVGGSDALGLARKGEVRTGAAEGLAAAGMAASQTGAERRDGMAMPVGAPMAGRSGEPSPSSQGIVEMAATALQGAGRGDAGTASGGAVDRAAVPPVGANENGQALSSGGGGVSAEGSATMADPSQIPMEDQIAEQVAYWVHQKTQNAELTIDRDGQPVEVTVSLSGNEAHVAFRSDQSHTRDMLDTSVAQLRELLRGEGLELAGVTVGQSGGGSAGDDAGRSSSRGDGARVARVQAGVPQAAGAVARPSAPSDRALDIFV</sequence>
<keyword evidence="3" id="KW-0969">Cilium</keyword>
<keyword evidence="3" id="KW-0282">Flagellum</keyword>
<dbReference type="PANTHER" id="PTHR37533">
    <property type="entry name" value="FLAGELLAR HOOK-LENGTH CONTROL PROTEIN"/>
    <property type="match status" value="1"/>
</dbReference>
<accession>A0A328ZCJ4</accession>
<feature type="region of interest" description="Disordered" evidence="1">
    <location>
        <begin position="402"/>
        <end position="456"/>
    </location>
</feature>
<name>A0A328ZCJ4_9BURK</name>
<feature type="compositionally biased region" description="Low complexity" evidence="1">
    <location>
        <begin position="417"/>
        <end position="444"/>
    </location>
</feature>
<dbReference type="OrthoDB" id="9157214at2"/>
<keyword evidence="3" id="KW-0966">Cell projection</keyword>
<dbReference type="InterPro" id="IPR038610">
    <property type="entry name" value="FliK-like_C_sf"/>
</dbReference>
<reference evidence="3 4" key="1">
    <citation type="submission" date="2018-06" db="EMBL/GenBank/DDBJ databases">
        <title>Genomic Encyclopedia of Archaeal and Bacterial Type Strains, Phase II (KMG-II): from individual species to whole genera.</title>
        <authorList>
            <person name="Goeker M."/>
        </authorList>
    </citation>
    <scope>NUCLEOTIDE SEQUENCE [LARGE SCALE GENOMIC DNA]</scope>
    <source>
        <strain evidence="3 4">CFPB 3232</strain>
    </source>
</reference>
<protein>
    <submittedName>
        <fullName evidence="3">Flagellar hook-length control protein FliK</fullName>
    </submittedName>
</protein>
<dbReference type="InterPro" id="IPR021136">
    <property type="entry name" value="Flagellar_hook_control-like_C"/>
</dbReference>
<keyword evidence="4" id="KW-1185">Reference proteome</keyword>
<proteinExistence type="predicted"/>
<dbReference type="RefSeq" id="WP_111877750.1">
    <property type="nucleotide sequence ID" value="NZ_QLTA01000024.1"/>
</dbReference>
<gene>
    <name evidence="3" type="ORF">AX018_102458</name>
</gene>
<evidence type="ECO:0000313" key="3">
    <source>
        <dbReference type="EMBL" id="RAR80016.1"/>
    </source>
</evidence>
<organism evidence="3 4">
    <name type="scientific">Paracidovorax anthurii</name>
    <dbReference type="NCBI Taxonomy" id="78229"/>
    <lineage>
        <taxon>Bacteria</taxon>
        <taxon>Pseudomonadati</taxon>
        <taxon>Pseudomonadota</taxon>
        <taxon>Betaproteobacteria</taxon>
        <taxon>Burkholderiales</taxon>
        <taxon>Comamonadaceae</taxon>
        <taxon>Paracidovorax</taxon>
    </lineage>
</organism>
<evidence type="ECO:0000313" key="4">
    <source>
        <dbReference type="Proteomes" id="UP000248856"/>
    </source>
</evidence>
<dbReference type="InterPro" id="IPR052563">
    <property type="entry name" value="FliK"/>
</dbReference>
<feature type="region of interest" description="Disordered" evidence="1">
    <location>
        <begin position="1"/>
        <end position="45"/>
    </location>
</feature>
<dbReference type="PANTHER" id="PTHR37533:SF2">
    <property type="entry name" value="FLAGELLAR HOOK-LENGTH CONTROL PROTEIN"/>
    <property type="match status" value="1"/>
</dbReference>
<feature type="region of interest" description="Disordered" evidence="1">
    <location>
        <begin position="158"/>
        <end position="179"/>
    </location>
</feature>
<dbReference type="AlphaFoldDB" id="A0A328ZCJ4"/>